<reference evidence="1 2" key="1">
    <citation type="submission" date="2018-09" db="EMBL/GenBank/DDBJ databases">
        <title>YIM 75000 draft genome.</title>
        <authorList>
            <person name="Tang S."/>
            <person name="Feng Y."/>
        </authorList>
    </citation>
    <scope>NUCLEOTIDE SEQUENCE [LARGE SCALE GENOMIC DNA]</scope>
    <source>
        <strain evidence="1 2">YIM 75000</strain>
    </source>
</reference>
<sequence length="65" mass="6741">MTSEEAVVTEPDYRTMPERVPLEATEAVHLTTDDAPERRWGALGLLAAGGALGGTAALGVDCDAD</sequence>
<evidence type="ECO:0000313" key="2">
    <source>
        <dbReference type="Proteomes" id="UP000265614"/>
    </source>
</evidence>
<accession>A0A3A3YZ26</accession>
<name>A0A3A3YZ26_9ACTN</name>
<evidence type="ECO:0000313" key="1">
    <source>
        <dbReference type="EMBL" id="RJK97001.1"/>
    </source>
</evidence>
<dbReference type="Proteomes" id="UP000265614">
    <property type="component" value="Unassembled WGS sequence"/>
</dbReference>
<keyword evidence="2" id="KW-1185">Reference proteome</keyword>
<protein>
    <submittedName>
        <fullName evidence="1">Uncharacterized protein</fullName>
    </submittedName>
</protein>
<organism evidence="1 2">
    <name type="scientific">Vallicoccus soli</name>
    <dbReference type="NCBI Taxonomy" id="2339232"/>
    <lineage>
        <taxon>Bacteria</taxon>
        <taxon>Bacillati</taxon>
        <taxon>Actinomycetota</taxon>
        <taxon>Actinomycetes</taxon>
        <taxon>Motilibacterales</taxon>
        <taxon>Vallicoccaceae</taxon>
        <taxon>Vallicoccus</taxon>
    </lineage>
</organism>
<dbReference type="EMBL" id="QZEZ01000002">
    <property type="protein sequence ID" value="RJK97001.1"/>
    <property type="molecule type" value="Genomic_DNA"/>
</dbReference>
<proteinExistence type="predicted"/>
<gene>
    <name evidence="1" type="ORF">D5H78_07120</name>
</gene>
<comment type="caution">
    <text evidence="1">The sequence shown here is derived from an EMBL/GenBank/DDBJ whole genome shotgun (WGS) entry which is preliminary data.</text>
</comment>
<dbReference type="AlphaFoldDB" id="A0A3A3YZ26"/>